<evidence type="ECO:0000313" key="6">
    <source>
        <dbReference type="Proteomes" id="UP000186132"/>
    </source>
</evidence>
<comment type="cofactor">
    <cofactor evidence="3">
        <name>Ca(2+)</name>
        <dbReference type="ChEBI" id="CHEBI:29108"/>
    </cofactor>
</comment>
<organism evidence="5 6">
    <name type="scientific">Jatrophihabitans endophyticus</name>
    <dbReference type="NCBI Taxonomy" id="1206085"/>
    <lineage>
        <taxon>Bacteria</taxon>
        <taxon>Bacillati</taxon>
        <taxon>Actinomycetota</taxon>
        <taxon>Actinomycetes</taxon>
        <taxon>Jatrophihabitantales</taxon>
        <taxon>Jatrophihabitantaceae</taxon>
        <taxon>Jatrophihabitans</taxon>
    </lineage>
</organism>
<dbReference type="SUPFAM" id="SSF56529">
    <property type="entry name" value="FAH"/>
    <property type="match status" value="1"/>
</dbReference>
<feature type="binding site" evidence="2">
    <location>
        <position position="293"/>
    </location>
    <ligand>
        <name>substrate</name>
    </ligand>
</feature>
<feature type="binding site" evidence="3">
    <location>
        <position position="85"/>
    </location>
    <ligand>
        <name>Ca(2+)</name>
        <dbReference type="ChEBI" id="CHEBI:29108"/>
    </ligand>
</feature>
<evidence type="ECO:0000259" key="4">
    <source>
        <dbReference type="Pfam" id="PF01557"/>
    </source>
</evidence>
<feature type="binding site" evidence="2">
    <location>
        <position position="87"/>
    </location>
    <ligand>
        <name>substrate</name>
    </ligand>
</feature>
<dbReference type="GO" id="GO:0006572">
    <property type="term" value="P:L-tyrosine catabolic process"/>
    <property type="evidence" value="ECO:0007669"/>
    <property type="project" value="TreeGrafter"/>
</dbReference>
<feature type="binding site" evidence="3">
    <location>
        <position position="208"/>
    </location>
    <ligand>
        <name>Mg(2+)</name>
        <dbReference type="ChEBI" id="CHEBI:18420"/>
    </ligand>
</feature>
<reference evidence="5 6" key="1">
    <citation type="submission" date="2016-11" db="EMBL/GenBank/DDBJ databases">
        <authorList>
            <person name="Jaros S."/>
            <person name="Januszkiewicz K."/>
            <person name="Wedrychowicz H."/>
        </authorList>
    </citation>
    <scope>NUCLEOTIDE SEQUENCE [LARGE SCALE GENOMIC DNA]</scope>
    <source>
        <strain evidence="5 6">DSM 45627</strain>
    </source>
</reference>
<evidence type="ECO:0000256" key="1">
    <source>
        <dbReference type="PIRSR" id="PIRSR605959-1"/>
    </source>
</evidence>
<dbReference type="RefSeq" id="WP_234971287.1">
    <property type="nucleotide sequence ID" value="NZ_FQVU01000001.1"/>
</dbReference>
<dbReference type="PANTHER" id="PTHR43069">
    <property type="entry name" value="FUMARYLACETOACETASE"/>
    <property type="match status" value="1"/>
</dbReference>
<evidence type="ECO:0000256" key="2">
    <source>
        <dbReference type="PIRSR" id="PIRSR605959-2"/>
    </source>
</evidence>
<keyword evidence="3" id="KW-0106">Calcium</keyword>
<dbReference type="EMBL" id="FQVU01000001">
    <property type="protein sequence ID" value="SHF46758.1"/>
    <property type="molecule type" value="Genomic_DNA"/>
</dbReference>
<dbReference type="Gene3D" id="3.90.850.10">
    <property type="entry name" value="Fumarylacetoacetase-like, C-terminal domain"/>
    <property type="match status" value="1"/>
</dbReference>
<dbReference type="Proteomes" id="UP000186132">
    <property type="component" value="Unassembled WGS sequence"/>
</dbReference>
<dbReference type="InterPro" id="IPR011234">
    <property type="entry name" value="Fumarylacetoacetase-like_C"/>
</dbReference>
<dbReference type="GO" id="GO:0004334">
    <property type="term" value="F:fumarylacetoacetase activity"/>
    <property type="evidence" value="ECO:0007669"/>
    <property type="project" value="InterPro"/>
</dbReference>
<gene>
    <name evidence="5" type="ORF">SAMN05443575_0015</name>
</gene>
<dbReference type="GO" id="GO:0046872">
    <property type="term" value="F:metal ion binding"/>
    <property type="evidence" value="ECO:0007669"/>
    <property type="project" value="UniProtKB-KW"/>
</dbReference>
<dbReference type="InterPro" id="IPR005959">
    <property type="entry name" value="Fumarylacetoacetase"/>
</dbReference>
<dbReference type="InterPro" id="IPR036663">
    <property type="entry name" value="Fumarylacetoacetase_C_sf"/>
</dbReference>
<dbReference type="GO" id="GO:1902000">
    <property type="term" value="P:homogentisate catabolic process"/>
    <property type="evidence" value="ECO:0007669"/>
    <property type="project" value="TreeGrafter"/>
</dbReference>
<keyword evidence="6" id="KW-1185">Reference proteome</keyword>
<keyword evidence="5" id="KW-0378">Hydrolase</keyword>
<evidence type="ECO:0000313" key="5">
    <source>
        <dbReference type="EMBL" id="SHF46758.1"/>
    </source>
</evidence>
<dbReference type="GO" id="GO:0006559">
    <property type="term" value="P:L-phenylalanine catabolic process"/>
    <property type="evidence" value="ECO:0007669"/>
    <property type="project" value="TreeGrafter"/>
</dbReference>
<feature type="binding site" evidence="2">
    <location>
        <position position="191"/>
    </location>
    <ligand>
        <name>substrate</name>
    </ligand>
</feature>
<feature type="active site" description="Proton acceptor" evidence="1">
    <location>
        <position position="92"/>
    </location>
</feature>
<sequence>MTVVGYGSVHDREGRLFAAYRRDDEVVDLSRVDPELFAYGTLDFLLGAGPAAWERVADAVRDAEATHALADVRPQLPFTVADYVDFYASEHHASNVGRLFRPDADPLPASWKHLPIGYHGRSRSVVVSGTPVPRPQGVLGPGSFGPTRRLDFEAELGFVVGRGGSRIAVADADAHVFGVCLLNDWSARDIQRFETRPLGPFLGKSFATSVAAWVTPLTELPRLPSPPQDPEPVAPLCDHGRHGLDLGLEVRVNDTVVSRPPFGAMYWTYAQMLAHLTSNGARANPGDLYGSGTVSGPGDDELGCLLELTCDGTVAIDAGGPRTWLEDGDVVTIAAHAPGIALAEVTGRIGEP</sequence>
<accession>A0A1M5BW44</accession>
<feature type="binding site" evidence="3">
    <location>
        <position position="184"/>
    </location>
    <ligand>
        <name>Mg(2+)</name>
        <dbReference type="ChEBI" id="CHEBI:18420"/>
    </ligand>
</feature>
<feature type="binding site" evidence="3">
    <location>
        <position position="153"/>
    </location>
    <ligand>
        <name>Ca(2+)</name>
        <dbReference type="ChEBI" id="CHEBI:29108"/>
    </ligand>
</feature>
<feature type="binding site" evidence="3">
    <location>
        <position position="184"/>
    </location>
    <ligand>
        <name>Ca(2+)</name>
        <dbReference type="ChEBI" id="CHEBI:29108"/>
    </ligand>
</feature>
<feature type="domain" description="Fumarylacetoacetase-like C-terminal" evidence="4">
    <location>
        <begin position="84"/>
        <end position="336"/>
    </location>
</feature>
<comment type="cofactor">
    <cofactor evidence="3">
        <name>Mg(2+)</name>
        <dbReference type="ChEBI" id="CHEBI:18420"/>
    </cofactor>
</comment>
<protein>
    <submittedName>
        <fullName evidence="5">Fumarylacetoacetate hydrolase</fullName>
    </submittedName>
</protein>
<name>A0A1M5BW44_9ACTN</name>
<evidence type="ECO:0000256" key="3">
    <source>
        <dbReference type="PIRSR" id="PIRSR605959-3"/>
    </source>
</evidence>
<feature type="binding site" evidence="2">
    <location>
        <position position="101"/>
    </location>
    <ligand>
        <name>substrate</name>
    </ligand>
</feature>
<proteinExistence type="predicted"/>
<keyword evidence="3" id="KW-0460">Magnesium</keyword>
<dbReference type="Pfam" id="PF01557">
    <property type="entry name" value="FAA_hydrolase"/>
    <property type="match status" value="1"/>
</dbReference>
<dbReference type="STRING" id="1206085.SAMN05443575_0015"/>
<dbReference type="PANTHER" id="PTHR43069:SF2">
    <property type="entry name" value="FUMARYLACETOACETASE"/>
    <property type="match status" value="1"/>
</dbReference>
<feature type="binding site" evidence="3">
    <location>
        <position position="155"/>
    </location>
    <ligand>
        <name>Ca(2+)</name>
        <dbReference type="ChEBI" id="CHEBI:29108"/>
    </ligand>
</feature>
<feature type="binding site" evidence="3">
    <location>
        <position position="204"/>
    </location>
    <ligand>
        <name>Mg(2+)</name>
        <dbReference type="ChEBI" id="CHEBI:18420"/>
    </ligand>
</feature>
<dbReference type="AlphaFoldDB" id="A0A1M5BW44"/>
<keyword evidence="3" id="KW-0479">Metal-binding</keyword>